<dbReference type="CDD" id="cd04301">
    <property type="entry name" value="NAT_SF"/>
    <property type="match status" value="1"/>
</dbReference>
<protein>
    <submittedName>
        <fullName evidence="2">GNAT family N-acetyltransferase</fullName>
    </submittedName>
</protein>
<dbReference type="InterPro" id="IPR016181">
    <property type="entry name" value="Acyl_CoA_acyltransferase"/>
</dbReference>
<dbReference type="Proteomes" id="UP000243626">
    <property type="component" value="Chromosome"/>
</dbReference>
<evidence type="ECO:0000259" key="1">
    <source>
        <dbReference type="PROSITE" id="PS51186"/>
    </source>
</evidence>
<proteinExistence type="predicted"/>
<dbReference type="InterPro" id="IPR050276">
    <property type="entry name" value="MshD_Acetyltransferase"/>
</dbReference>
<dbReference type="KEGG" id="nmy:CJ229_007420"/>
<dbReference type="PANTHER" id="PTHR43617:SF22">
    <property type="entry name" value="L-AMINO ACID N-ACETYLTRANSFERASE AAAT"/>
    <property type="match status" value="1"/>
</dbReference>
<dbReference type="Pfam" id="PF00583">
    <property type="entry name" value="Acetyltransf_1"/>
    <property type="match status" value="1"/>
</dbReference>
<evidence type="ECO:0000313" key="3">
    <source>
        <dbReference type="Proteomes" id="UP000243626"/>
    </source>
</evidence>
<keyword evidence="3" id="KW-1185">Reference proteome</keyword>
<accession>A0AAF0YHB9</accession>
<dbReference type="SUPFAM" id="SSF55729">
    <property type="entry name" value="Acyl-CoA N-acyltransferases (Nat)"/>
    <property type="match status" value="1"/>
</dbReference>
<dbReference type="Gene3D" id="3.40.630.30">
    <property type="match status" value="1"/>
</dbReference>
<reference evidence="3" key="1">
    <citation type="submission" date="2017-09" db="EMBL/GenBank/DDBJ databases">
        <title>Bacterial strain isolated from the female urinary microbiota.</title>
        <authorList>
            <person name="Thomas-White K."/>
            <person name="Kumar N."/>
            <person name="Forster S."/>
            <person name="Putonti C."/>
            <person name="Lawley T."/>
            <person name="Wolfe A.J."/>
        </authorList>
    </citation>
    <scope>NUCLEOTIDE SEQUENCE [LARGE SCALE GENOMIC DNA]</scope>
    <source>
        <strain evidence="3">UMB0959</strain>
    </source>
</reference>
<dbReference type="AlphaFoldDB" id="A0AAF0YHB9"/>
<dbReference type="RefSeq" id="WP_180953420.1">
    <property type="nucleotide sequence ID" value="NZ_CP136964.1"/>
</dbReference>
<dbReference type="PROSITE" id="PS51186">
    <property type="entry name" value="GNAT"/>
    <property type="match status" value="1"/>
</dbReference>
<organism evidence="2 3">
    <name type="scientific">Nosocomiicoccus massiliensis</name>
    <dbReference type="NCBI Taxonomy" id="1232430"/>
    <lineage>
        <taxon>Bacteria</taxon>
        <taxon>Bacillati</taxon>
        <taxon>Bacillota</taxon>
        <taxon>Bacilli</taxon>
        <taxon>Bacillales</taxon>
        <taxon>Staphylococcaceae</taxon>
        <taxon>Nosocomiicoccus</taxon>
    </lineage>
</organism>
<dbReference type="EMBL" id="CP136964">
    <property type="protein sequence ID" value="WOS95908.1"/>
    <property type="molecule type" value="Genomic_DNA"/>
</dbReference>
<gene>
    <name evidence="2" type="ORF">CJ229_007420</name>
</gene>
<dbReference type="PANTHER" id="PTHR43617">
    <property type="entry name" value="L-AMINO ACID N-ACETYLTRANSFERASE"/>
    <property type="match status" value="1"/>
</dbReference>
<feature type="domain" description="N-acetyltransferase" evidence="1">
    <location>
        <begin position="1"/>
        <end position="167"/>
    </location>
</feature>
<dbReference type="GO" id="GO:0016747">
    <property type="term" value="F:acyltransferase activity, transferring groups other than amino-acyl groups"/>
    <property type="evidence" value="ECO:0007669"/>
    <property type="project" value="InterPro"/>
</dbReference>
<sequence>MGIRKGKNSDIDDIMSIKNAVVILMKESGNNQWSESYPARDTLLNDIENENLYIYEEDGEVLGFIVADNHHAYEYDDIPWELARLDSIAFHRAAVDPRAQGQGIASKLFDEVETHFKNEGYLGVHTDTNLNNLPMQKLFEKRGYEYKGKLNLHNNLNEWYVAYEKVF</sequence>
<name>A0AAF0YHB9_9STAP</name>
<evidence type="ECO:0000313" key="2">
    <source>
        <dbReference type="EMBL" id="WOS95908.1"/>
    </source>
</evidence>
<dbReference type="InterPro" id="IPR000182">
    <property type="entry name" value="GNAT_dom"/>
</dbReference>